<dbReference type="InterPro" id="IPR029052">
    <property type="entry name" value="Metallo-depent_PP-like"/>
</dbReference>
<feature type="domain" description="Calcineurin-like phosphoesterase" evidence="2">
    <location>
        <begin position="1"/>
        <end position="193"/>
    </location>
</feature>
<dbReference type="SUPFAM" id="SSF56300">
    <property type="entry name" value="Metallo-dependent phosphatases"/>
    <property type="match status" value="1"/>
</dbReference>
<dbReference type="GO" id="GO:0005737">
    <property type="term" value="C:cytoplasm"/>
    <property type="evidence" value="ECO:0007669"/>
    <property type="project" value="TreeGrafter"/>
</dbReference>
<name>A0AA41UE47_9HYPH</name>
<proteinExistence type="inferred from homology"/>
<keyword evidence="4" id="KW-1185">Reference proteome</keyword>
<gene>
    <name evidence="3" type="ORF">ML536_14515</name>
</gene>
<evidence type="ECO:0000313" key="4">
    <source>
        <dbReference type="Proteomes" id="UP001156140"/>
    </source>
</evidence>
<dbReference type="InterPro" id="IPR050126">
    <property type="entry name" value="Ap4A_hydrolase"/>
</dbReference>
<dbReference type="InterPro" id="IPR011152">
    <property type="entry name" value="Pesterase_MJ0912"/>
</dbReference>
<comment type="similarity">
    <text evidence="1">Belongs to the metallophosphoesterase superfamily. YfcE family.</text>
</comment>
<evidence type="ECO:0000259" key="2">
    <source>
        <dbReference type="Pfam" id="PF12850"/>
    </source>
</evidence>
<dbReference type="PIRSF" id="PIRSF000883">
    <property type="entry name" value="Pesterase_MJ0912"/>
    <property type="match status" value="1"/>
</dbReference>
<dbReference type="PANTHER" id="PTHR42850">
    <property type="entry name" value="METALLOPHOSPHOESTERASE"/>
    <property type="match status" value="1"/>
</dbReference>
<evidence type="ECO:0000313" key="3">
    <source>
        <dbReference type="EMBL" id="MCI0128039.1"/>
    </source>
</evidence>
<reference evidence="3" key="1">
    <citation type="submission" date="2022-03" db="EMBL/GenBank/DDBJ databases">
        <title>The complete genome sequence of a Methyloterrigena soli.</title>
        <authorList>
            <person name="Zi Z."/>
        </authorList>
    </citation>
    <scope>NUCLEOTIDE SEQUENCE</scope>
    <source>
        <strain evidence="3">M48</strain>
    </source>
</reference>
<organism evidence="3 4">
    <name type="scientific">Paradevosia shaoguanensis</name>
    <dbReference type="NCBI Taxonomy" id="1335043"/>
    <lineage>
        <taxon>Bacteria</taxon>
        <taxon>Pseudomonadati</taxon>
        <taxon>Pseudomonadota</taxon>
        <taxon>Alphaproteobacteria</taxon>
        <taxon>Hyphomicrobiales</taxon>
        <taxon>Devosiaceae</taxon>
        <taxon>Paradevosia</taxon>
    </lineage>
</organism>
<dbReference type="Gene3D" id="3.60.21.10">
    <property type="match status" value="1"/>
</dbReference>
<dbReference type="Pfam" id="PF12850">
    <property type="entry name" value="Metallophos_2"/>
    <property type="match status" value="1"/>
</dbReference>
<dbReference type="AlphaFoldDB" id="A0AA41UE47"/>
<protein>
    <submittedName>
        <fullName evidence="3">Metallophosphatase family protein</fullName>
    </submittedName>
</protein>
<dbReference type="PANTHER" id="PTHR42850:SF2">
    <property type="entry name" value="BLL5683 PROTEIN"/>
    <property type="match status" value="1"/>
</dbReference>
<dbReference type="Proteomes" id="UP001156140">
    <property type="component" value="Unassembled WGS sequence"/>
</dbReference>
<sequence length="240" mass="26459">MRLAVISDIHGNSFALEAVLEDIARQSVDATVNLGDALSGPIDPRRTCDMLLELNAATVRGNHDRWLVETGVFELGPVDRFTLAQLEPRHVVWLESLPATRNVQGEVFLCHGTPASDNDVWLDNFWSGRKTTLPDEASVTAAAEGYDFPVLLCGHTHLARSVRLRDGRMIVNPGSVGLQTVHGSPDARYAILEKNGDKWSVTQRVLGYDHEAAARRAEENGFPKWREPLVTGWVGPEGLF</sequence>
<dbReference type="GO" id="GO:0016791">
    <property type="term" value="F:phosphatase activity"/>
    <property type="evidence" value="ECO:0007669"/>
    <property type="project" value="TreeGrafter"/>
</dbReference>
<comment type="caution">
    <text evidence="3">The sequence shown here is derived from an EMBL/GenBank/DDBJ whole genome shotgun (WGS) entry which is preliminary data.</text>
</comment>
<dbReference type="EMBL" id="JALAZD010000001">
    <property type="protein sequence ID" value="MCI0128039.1"/>
    <property type="molecule type" value="Genomic_DNA"/>
</dbReference>
<dbReference type="RefSeq" id="WP_281736298.1">
    <property type="nucleotide sequence ID" value="NZ_JAKETQ010000001.1"/>
</dbReference>
<dbReference type="InterPro" id="IPR024654">
    <property type="entry name" value="Calcineurin-like_PHP_lpxH"/>
</dbReference>
<accession>A0AA41UE47</accession>
<evidence type="ECO:0000256" key="1">
    <source>
        <dbReference type="ARBA" id="ARBA00008950"/>
    </source>
</evidence>